<feature type="domain" description="Nudix hydrolase" evidence="2">
    <location>
        <begin position="35"/>
        <end position="167"/>
    </location>
</feature>
<accession>N2A6N2</accession>
<proteinExistence type="predicted"/>
<dbReference type="PROSITE" id="PS51462">
    <property type="entry name" value="NUDIX"/>
    <property type="match status" value="1"/>
</dbReference>
<comment type="caution">
    <text evidence="3">The sequence shown here is derived from an EMBL/GenBank/DDBJ whole genome shotgun (WGS) entry which is preliminary data.</text>
</comment>
<dbReference type="SUPFAM" id="SSF55729">
    <property type="entry name" value="Acyl-CoA N-acyltransferases (Nat)"/>
    <property type="match status" value="1"/>
</dbReference>
<name>N2A6N2_9FIRM</name>
<evidence type="ECO:0008006" key="5">
    <source>
        <dbReference type="Google" id="ProtNLM"/>
    </source>
</evidence>
<dbReference type="PANTHER" id="PTHR10885:SF0">
    <property type="entry name" value="ISOPENTENYL-DIPHOSPHATE DELTA-ISOMERASE"/>
    <property type="match status" value="1"/>
</dbReference>
<evidence type="ECO:0000313" key="3">
    <source>
        <dbReference type="EMBL" id="EMZ22098.1"/>
    </source>
</evidence>
<organism evidence="3 4">
    <name type="scientific">Eubacterium plexicaudatum ASF492</name>
    <dbReference type="NCBI Taxonomy" id="1235802"/>
    <lineage>
        <taxon>Bacteria</taxon>
        <taxon>Bacillati</taxon>
        <taxon>Bacillota</taxon>
        <taxon>Clostridia</taxon>
        <taxon>Eubacteriales</taxon>
        <taxon>Eubacteriaceae</taxon>
        <taxon>Eubacterium</taxon>
    </lineage>
</organism>
<dbReference type="EMBL" id="AQFT01000124">
    <property type="protein sequence ID" value="EMZ22098.1"/>
    <property type="molecule type" value="Genomic_DNA"/>
</dbReference>
<keyword evidence="4" id="KW-1185">Reference proteome</keyword>
<dbReference type="InterPro" id="IPR000086">
    <property type="entry name" value="NUDIX_hydrolase_dom"/>
</dbReference>
<dbReference type="Pfam" id="PF00293">
    <property type="entry name" value="NUDIX"/>
    <property type="match status" value="1"/>
</dbReference>
<dbReference type="HOGENOM" id="CLU_838736_0_0_9"/>
<dbReference type="GO" id="GO:0016747">
    <property type="term" value="F:acyltransferase activity, transferring groups other than amino-acyl groups"/>
    <property type="evidence" value="ECO:0007669"/>
    <property type="project" value="InterPro"/>
</dbReference>
<dbReference type="InterPro" id="IPR015797">
    <property type="entry name" value="NUDIX_hydrolase-like_dom_sf"/>
</dbReference>
<evidence type="ECO:0000259" key="1">
    <source>
        <dbReference type="PROSITE" id="PS51186"/>
    </source>
</evidence>
<dbReference type="STRING" id="1235802.C823_04186"/>
<dbReference type="Proteomes" id="UP000012589">
    <property type="component" value="Unassembled WGS sequence"/>
</dbReference>
<feature type="domain" description="N-acetyltransferase" evidence="1">
    <location>
        <begin position="177"/>
        <end position="331"/>
    </location>
</feature>
<evidence type="ECO:0000313" key="4">
    <source>
        <dbReference type="Proteomes" id="UP000012589"/>
    </source>
</evidence>
<dbReference type="Gene3D" id="3.40.630.30">
    <property type="match status" value="1"/>
</dbReference>
<dbReference type="InterPro" id="IPR000182">
    <property type="entry name" value="GNAT_dom"/>
</dbReference>
<protein>
    <recommendedName>
        <fullName evidence="5">Nudix hydrolase domain-containing protein</fullName>
    </recommendedName>
</protein>
<dbReference type="CDD" id="cd04301">
    <property type="entry name" value="NAT_SF"/>
    <property type="match status" value="1"/>
</dbReference>
<evidence type="ECO:0000259" key="2">
    <source>
        <dbReference type="PROSITE" id="PS51462"/>
    </source>
</evidence>
<dbReference type="eggNOG" id="COG1443">
    <property type="taxonomic scope" value="Bacteria"/>
</dbReference>
<dbReference type="AlphaFoldDB" id="N2A6N2"/>
<reference evidence="3 4" key="1">
    <citation type="journal article" date="2014" name="Genome Announc.">
        <title>Draft genome sequences of the altered schaedler flora, a defined bacterial community from gnotobiotic mice.</title>
        <authorList>
            <person name="Wannemuehler M.J."/>
            <person name="Overstreet A.M."/>
            <person name="Ward D.V."/>
            <person name="Phillips G.J."/>
        </authorList>
    </citation>
    <scope>NUCLEOTIDE SEQUENCE [LARGE SCALE GENOMIC DNA]</scope>
    <source>
        <strain evidence="3 4">ASF492</strain>
    </source>
</reference>
<dbReference type="PATRIC" id="fig|1235802.3.peg.4449"/>
<dbReference type="eggNOG" id="COG0456">
    <property type="taxonomic scope" value="Bacteria"/>
</dbReference>
<dbReference type="PANTHER" id="PTHR10885">
    <property type="entry name" value="ISOPENTENYL-DIPHOSPHATE DELTA-ISOMERASE"/>
    <property type="match status" value="1"/>
</dbReference>
<dbReference type="Pfam" id="PF13508">
    <property type="entry name" value="Acetyltransf_7"/>
    <property type="match status" value="1"/>
</dbReference>
<dbReference type="InterPro" id="IPR016181">
    <property type="entry name" value="Acyl_CoA_acyltransferase"/>
</dbReference>
<dbReference type="CDD" id="cd04693">
    <property type="entry name" value="NUDIX_Hydrolase"/>
    <property type="match status" value="1"/>
</dbReference>
<gene>
    <name evidence="3" type="ORF">C823_04186</name>
</gene>
<dbReference type="SUPFAM" id="SSF55811">
    <property type="entry name" value="Nudix"/>
    <property type="match status" value="1"/>
</dbReference>
<dbReference type="OrthoDB" id="9786032at2"/>
<dbReference type="PROSITE" id="PS51186">
    <property type="entry name" value="GNAT"/>
    <property type="match status" value="1"/>
</dbReference>
<sequence>MNLYEKTDELWDLYTKDREKTGKLHRRKEPLPKDSFRLAVHVCIFNSENQLLIQQRQPFKKGWPNMWDVSVGGSAVAGDSSSQAAQREVFEELGIELDFSNERPFLTMNFSGGFDDFYLIEQDIDLSTLRLQKEEVRQVRWAYKEEVLKMQAQGIMIPYWFLDRLFDIRDSYDRQGERIHRIRTGFAGFSHLESWMSLGEIIKHDFPGMESVAAWHGYCDTVIRHMKQGTAIYAADGRMIVGILLFSKEESKIRCLAVHPEYRRQKIASKMLQLMKTKMQPGADIVVETFREDDKAGYAARSFYHALGFVPDRLDLYENYPVQRFVWKCRA</sequence>
<dbReference type="Gene3D" id="3.90.79.10">
    <property type="entry name" value="Nucleoside Triphosphate Pyrophosphohydrolase"/>
    <property type="match status" value="1"/>
</dbReference>